<proteinExistence type="inferred from homology"/>
<comment type="similarity">
    <text evidence="6">Belongs to the peptidase S1 family. CLIP subfamily.</text>
</comment>
<dbReference type="PANTHER" id="PTHR24256">
    <property type="entry name" value="TRYPTASE-RELATED"/>
    <property type="match status" value="1"/>
</dbReference>
<dbReference type="OrthoDB" id="6261922at2759"/>
<comment type="caution">
    <text evidence="9">The sequence shown here is derived from an EMBL/GenBank/DDBJ whole genome shotgun (WGS) entry which is preliminary data.</text>
</comment>
<dbReference type="Proteomes" id="UP000708208">
    <property type="component" value="Unassembled WGS sequence"/>
</dbReference>
<evidence type="ECO:0000256" key="6">
    <source>
        <dbReference type="ARBA" id="ARBA00024195"/>
    </source>
</evidence>
<dbReference type="EMBL" id="CAJVCH010418518">
    <property type="protein sequence ID" value="CAG7818342.1"/>
    <property type="molecule type" value="Genomic_DNA"/>
</dbReference>
<gene>
    <name evidence="9" type="ORF">AFUS01_LOCUS28854</name>
</gene>
<dbReference type="SMART" id="SM00020">
    <property type="entry name" value="Tryp_SPc"/>
    <property type="match status" value="1"/>
</dbReference>
<dbReference type="FunFam" id="2.40.10.10:FF:000054">
    <property type="entry name" value="Complement C1r subcomponent"/>
    <property type="match status" value="1"/>
</dbReference>
<protein>
    <recommendedName>
        <fullName evidence="8">Peptidase S1 domain-containing protein</fullName>
    </recommendedName>
</protein>
<dbReference type="GO" id="GO:0006508">
    <property type="term" value="P:proteolysis"/>
    <property type="evidence" value="ECO:0007669"/>
    <property type="project" value="InterPro"/>
</dbReference>
<dbReference type="Pfam" id="PF00089">
    <property type="entry name" value="Trypsin"/>
    <property type="match status" value="1"/>
</dbReference>
<evidence type="ECO:0000259" key="8">
    <source>
        <dbReference type="PROSITE" id="PS50240"/>
    </source>
</evidence>
<evidence type="ECO:0000256" key="2">
    <source>
        <dbReference type="ARBA" id="ARBA00022525"/>
    </source>
</evidence>
<feature type="chain" id="PRO_5035278073" description="Peptidase S1 domain-containing protein" evidence="7">
    <location>
        <begin position="16"/>
        <end position="426"/>
    </location>
</feature>
<dbReference type="InterPro" id="IPR001254">
    <property type="entry name" value="Trypsin_dom"/>
</dbReference>
<evidence type="ECO:0000313" key="10">
    <source>
        <dbReference type="Proteomes" id="UP000708208"/>
    </source>
</evidence>
<dbReference type="InterPro" id="IPR051487">
    <property type="entry name" value="Ser/Thr_Proteases_Immune/Dev"/>
</dbReference>
<dbReference type="CDD" id="cd00190">
    <property type="entry name" value="Tryp_SPc"/>
    <property type="match status" value="1"/>
</dbReference>
<accession>A0A8J2KRW4</accession>
<keyword evidence="4" id="KW-1015">Disulfide bond</keyword>
<evidence type="ECO:0000256" key="4">
    <source>
        <dbReference type="ARBA" id="ARBA00023157"/>
    </source>
</evidence>
<evidence type="ECO:0000256" key="5">
    <source>
        <dbReference type="ARBA" id="ARBA00023180"/>
    </source>
</evidence>
<feature type="signal peptide" evidence="7">
    <location>
        <begin position="1"/>
        <end position="15"/>
    </location>
</feature>
<sequence>MKIWVFLGFVAVAYASSAEETTNFPVERVEVLDELPTHTFNLKTLYWIGTNVTNVVVPESPSELNKLNIASASPAGVKLNIASAPDTIGTENIPESPIVKDEVTPELRTKGVPEYCRCAQEYYCLPPMKKIPARAERAINTPVCRRGEVMCCTTSGPGCGVTDPFPYFHPYPSYGEANYAEYPWTALVMDTSNQYVFGLGTIVSPRLILTSARNLEPYIGTPLKVRLGEWDLAGEEPFKPVEISVQEAIIHPQFNKRTFQNDIALLKLRTPVDLGSYPQIRSACLVRPEEIGSLQNARCWTAGWGQKPSQRQAPAPVQNQRNILKEVDMNIVDPKSCEAAIRRSIGNPQYYFDQKSFLCAGGEAGKGLCKGDEGAALICQDRPGERFKVVGISSWGATCGQAGFPGIFTNLATLYDWIRSVDANVG</sequence>
<evidence type="ECO:0000256" key="7">
    <source>
        <dbReference type="SAM" id="SignalP"/>
    </source>
</evidence>
<evidence type="ECO:0000313" key="9">
    <source>
        <dbReference type="EMBL" id="CAG7818342.1"/>
    </source>
</evidence>
<dbReference type="GO" id="GO:0004252">
    <property type="term" value="F:serine-type endopeptidase activity"/>
    <property type="evidence" value="ECO:0007669"/>
    <property type="project" value="InterPro"/>
</dbReference>
<name>A0A8J2KRW4_9HEXA</name>
<reference evidence="9" key="1">
    <citation type="submission" date="2021-06" db="EMBL/GenBank/DDBJ databases">
        <authorList>
            <person name="Hodson N. C."/>
            <person name="Mongue J. A."/>
            <person name="Jaron S. K."/>
        </authorList>
    </citation>
    <scope>NUCLEOTIDE SEQUENCE</scope>
</reference>
<keyword evidence="3 7" id="KW-0732">Signal</keyword>
<organism evidence="9 10">
    <name type="scientific">Allacma fusca</name>
    <dbReference type="NCBI Taxonomy" id="39272"/>
    <lineage>
        <taxon>Eukaryota</taxon>
        <taxon>Metazoa</taxon>
        <taxon>Ecdysozoa</taxon>
        <taxon>Arthropoda</taxon>
        <taxon>Hexapoda</taxon>
        <taxon>Collembola</taxon>
        <taxon>Symphypleona</taxon>
        <taxon>Sminthuridae</taxon>
        <taxon>Allacma</taxon>
    </lineage>
</organism>
<dbReference type="PROSITE" id="PS50240">
    <property type="entry name" value="TRYPSIN_DOM"/>
    <property type="match status" value="1"/>
</dbReference>
<comment type="subcellular location">
    <subcellularLocation>
        <location evidence="1">Secreted</location>
    </subcellularLocation>
</comment>
<dbReference type="GO" id="GO:0005576">
    <property type="term" value="C:extracellular region"/>
    <property type="evidence" value="ECO:0007669"/>
    <property type="project" value="UniProtKB-SubCell"/>
</dbReference>
<keyword evidence="5" id="KW-0325">Glycoprotein</keyword>
<evidence type="ECO:0000256" key="3">
    <source>
        <dbReference type="ARBA" id="ARBA00022729"/>
    </source>
</evidence>
<keyword evidence="10" id="KW-1185">Reference proteome</keyword>
<dbReference type="AlphaFoldDB" id="A0A8J2KRW4"/>
<keyword evidence="2" id="KW-0964">Secreted</keyword>
<feature type="domain" description="Peptidase S1" evidence="8">
    <location>
        <begin position="153"/>
        <end position="423"/>
    </location>
</feature>
<evidence type="ECO:0000256" key="1">
    <source>
        <dbReference type="ARBA" id="ARBA00004613"/>
    </source>
</evidence>